<evidence type="ECO:0000313" key="1">
    <source>
        <dbReference type="Proteomes" id="UP000887576"/>
    </source>
</evidence>
<reference evidence="2" key="1">
    <citation type="submission" date="2022-11" db="UniProtKB">
        <authorList>
            <consortium name="WormBaseParasite"/>
        </authorList>
    </citation>
    <scope>IDENTIFICATION</scope>
</reference>
<dbReference type="WBParaSite" id="JU765_v2.g5065.t1">
    <property type="protein sequence ID" value="JU765_v2.g5065.t1"/>
    <property type="gene ID" value="JU765_v2.g5065"/>
</dbReference>
<organism evidence="1 2">
    <name type="scientific">Panagrolaimus sp. JU765</name>
    <dbReference type="NCBI Taxonomy" id="591449"/>
    <lineage>
        <taxon>Eukaryota</taxon>
        <taxon>Metazoa</taxon>
        <taxon>Ecdysozoa</taxon>
        <taxon>Nematoda</taxon>
        <taxon>Chromadorea</taxon>
        <taxon>Rhabditida</taxon>
        <taxon>Tylenchina</taxon>
        <taxon>Panagrolaimomorpha</taxon>
        <taxon>Panagrolaimoidea</taxon>
        <taxon>Panagrolaimidae</taxon>
        <taxon>Panagrolaimus</taxon>
    </lineage>
</organism>
<name>A0AC34RAP2_9BILA</name>
<evidence type="ECO:0000313" key="2">
    <source>
        <dbReference type="WBParaSite" id="JU765_v2.g5065.t1"/>
    </source>
</evidence>
<proteinExistence type="predicted"/>
<dbReference type="Proteomes" id="UP000887576">
    <property type="component" value="Unplaced"/>
</dbReference>
<protein>
    <submittedName>
        <fullName evidence="2">6-cysteine protein</fullName>
    </submittedName>
</protein>
<sequence length="581" mass="67964">MDKLRIWVLVFQCLVLVYSDGVTVAILYPDTLTVEVTSEIIEKCRDYSGEKHYWLAPYYNSTLKQGRNRFIRCSRSIDELNPDEMIYDYFVEVPRTIYQANEKNKNDCQDEHGISIDSYFSDQKCFVYYENISGTRQIYAGPYLFNGELSTILNYELLDEILVKFNTDGHTDVFDKCYVFYDMKKSIFITFCICFHEKGYCHYKSVKNKSGITRYGFEDSCVQANFDLPLPSNNTFHNENTDTYRGHTDDPKQQRCNAVLIVTYMKNSNDLDIKIEMIRGSQVPTKKTICEENKVSFTLKHVCMPGTKGTPQFCNLPGISKWGLNKLKIGDNGKYQRRCEHNVPDMFISGGDCIFFVDPFKKKRIYGSIELSFKILPELLSKGETFNAFWNGKNVEIVYLLAKTNKTYNCQDDEMSDNYTLLVASKCNKENCDSDDKLQDISKLWAPPDMNTFSFKCAKFDQEIPLEKYENFIKNLKGKFGHLSDGNGSFEDYICYIYMSVENEKVRIKAGSLQHNETNITSTLKDMCTQHIFYHKDKHFCCYHNYDEYFLESFSTRHQKCNDIFIEDYFKWENEKLVKSR</sequence>
<accession>A0AC34RAP2</accession>